<name>A0A0C1ZQP6_9BACT</name>
<dbReference type="RefSeq" id="WP_146661458.1">
    <property type="nucleotide sequence ID" value="NZ_JMCC02000102.1"/>
</dbReference>
<evidence type="ECO:0000313" key="2">
    <source>
        <dbReference type="Proteomes" id="UP000031599"/>
    </source>
</evidence>
<dbReference type="AlphaFoldDB" id="A0A0C1ZQP6"/>
<sequence>MIHLYNNSSDTIQVAVSQWGNDGSTKFYEKKQGQTGEWARDDSRGFLMAIRRPSGEHRYFVMADSKVDVSDDAVVRDGRRIEPLD</sequence>
<proteinExistence type="predicted"/>
<accession>A0A0C1ZQP6</accession>
<reference evidence="1 2" key="1">
    <citation type="submission" date="2014-12" db="EMBL/GenBank/DDBJ databases">
        <title>Genome assembly of Enhygromyxa salina DSM 15201.</title>
        <authorList>
            <person name="Sharma G."/>
            <person name="Subramanian S."/>
        </authorList>
    </citation>
    <scope>NUCLEOTIDE SEQUENCE [LARGE SCALE GENOMIC DNA]</scope>
    <source>
        <strain evidence="1 2">DSM 15201</strain>
    </source>
</reference>
<dbReference type="Proteomes" id="UP000031599">
    <property type="component" value="Unassembled WGS sequence"/>
</dbReference>
<evidence type="ECO:0000313" key="1">
    <source>
        <dbReference type="EMBL" id="KIG13273.1"/>
    </source>
</evidence>
<protein>
    <submittedName>
        <fullName evidence="1">Uncharacterized protein</fullName>
    </submittedName>
</protein>
<organism evidence="1 2">
    <name type="scientific">Enhygromyxa salina</name>
    <dbReference type="NCBI Taxonomy" id="215803"/>
    <lineage>
        <taxon>Bacteria</taxon>
        <taxon>Pseudomonadati</taxon>
        <taxon>Myxococcota</taxon>
        <taxon>Polyangia</taxon>
        <taxon>Nannocystales</taxon>
        <taxon>Nannocystaceae</taxon>
        <taxon>Enhygromyxa</taxon>
    </lineage>
</organism>
<comment type="caution">
    <text evidence="1">The sequence shown here is derived from an EMBL/GenBank/DDBJ whole genome shotgun (WGS) entry which is preliminary data.</text>
</comment>
<dbReference type="EMBL" id="JMCC02000102">
    <property type="protein sequence ID" value="KIG13273.1"/>
    <property type="molecule type" value="Genomic_DNA"/>
</dbReference>
<gene>
    <name evidence="1" type="ORF">DB30_00368</name>
</gene>